<gene>
    <name evidence="2" type="ordered locus">Sros_2152</name>
</gene>
<evidence type="ECO:0008006" key="4">
    <source>
        <dbReference type="Google" id="ProtNLM"/>
    </source>
</evidence>
<dbReference type="Proteomes" id="UP000002029">
    <property type="component" value="Chromosome"/>
</dbReference>
<feature type="signal peptide" evidence="1">
    <location>
        <begin position="1"/>
        <end position="30"/>
    </location>
</feature>
<dbReference type="HOGENOM" id="CLU_2572468_0_0_11"/>
<reference evidence="2 3" key="1">
    <citation type="journal article" date="2010" name="Stand. Genomic Sci.">
        <title>Complete genome sequence of Streptosporangium roseum type strain (NI 9100).</title>
        <authorList>
            <person name="Nolan M."/>
            <person name="Sikorski J."/>
            <person name="Jando M."/>
            <person name="Lucas S."/>
            <person name="Lapidus A."/>
            <person name="Glavina Del Rio T."/>
            <person name="Chen F."/>
            <person name="Tice H."/>
            <person name="Pitluck S."/>
            <person name="Cheng J.F."/>
            <person name="Chertkov O."/>
            <person name="Sims D."/>
            <person name="Meincke L."/>
            <person name="Brettin T."/>
            <person name="Han C."/>
            <person name="Detter J.C."/>
            <person name="Bruce D."/>
            <person name="Goodwin L."/>
            <person name="Land M."/>
            <person name="Hauser L."/>
            <person name="Chang Y.J."/>
            <person name="Jeffries C.D."/>
            <person name="Ivanova N."/>
            <person name="Mavromatis K."/>
            <person name="Mikhailova N."/>
            <person name="Chen A."/>
            <person name="Palaniappan K."/>
            <person name="Chain P."/>
            <person name="Rohde M."/>
            <person name="Goker M."/>
            <person name="Bristow J."/>
            <person name="Eisen J.A."/>
            <person name="Markowitz V."/>
            <person name="Hugenholtz P."/>
            <person name="Kyrpides N.C."/>
            <person name="Klenk H.P."/>
        </authorList>
    </citation>
    <scope>NUCLEOTIDE SEQUENCE [LARGE SCALE GENOMIC DNA]</scope>
    <source>
        <strain evidence="3">ATCC 12428 / DSM 43021 / JCM 3005 / NI 9100</strain>
    </source>
</reference>
<keyword evidence="3" id="KW-1185">Reference proteome</keyword>
<organism evidence="2 3">
    <name type="scientific">Streptosporangium roseum (strain ATCC 12428 / DSM 43021 / JCM 3005 / KCTC 9067 / NCIMB 10171 / NRRL 2505 / NI 9100)</name>
    <dbReference type="NCBI Taxonomy" id="479432"/>
    <lineage>
        <taxon>Bacteria</taxon>
        <taxon>Bacillati</taxon>
        <taxon>Actinomycetota</taxon>
        <taxon>Actinomycetes</taxon>
        <taxon>Streptosporangiales</taxon>
        <taxon>Streptosporangiaceae</taxon>
        <taxon>Streptosporangium</taxon>
    </lineage>
</organism>
<name>D2AXW4_STRRD</name>
<dbReference type="KEGG" id="sro:Sros_2152"/>
<evidence type="ECO:0000313" key="2">
    <source>
        <dbReference type="EMBL" id="ACZ85135.1"/>
    </source>
</evidence>
<dbReference type="AlphaFoldDB" id="D2AXW4"/>
<protein>
    <recommendedName>
        <fullName evidence="4">Secreted protein</fullName>
    </recommendedName>
</protein>
<keyword evidence="1" id="KW-0732">Signal</keyword>
<accession>D2AXW4</accession>
<dbReference type="EMBL" id="CP001814">
    <property type="protein sequence ID" value="ACZ85135.1"/>
    <property type="molecule type" value="Genomic_DNA"/>
</dbReference>
<proteinExistence type="predicted"/>
<sequence length="81" mass="9038">MKAVKRALKVGLCTLAVGGTLLASVPAASAAEWHWQGRYPDWVTCQANTVFRFGGWPADRVKCEIDGTWHPFQTYSLYTYS</sequence>
<evidence type="ECO:0000313" key="3">
    <source>
        <dbReference type="Proteomes" id="UP000002029"/>
    </source>
</evidence>
<evidence type="ECO:0000256" key="1">
    <source>
        <dbReference type="SAM" id="SignalP"/>
    </source>
</evidence>
<feature type="chain" id="PRO_5003027789" description="Secreted protein" evidence="1">
    <location>
        <begin position="31"/>
        <end position="81"/>
    </location>
</feature>
<dbReference type="RefSeq" id="WP_012888880.1">
    <property type="nucleotide sequence ID" value="NC_013595.1"/>
</dbReference>